<keyword evidence="1" id="KW-0560">Oxidoreductase</keyword>
<evidence type="ECO:0000313" key="5">
    <source>
        <dbReference type="Proteomes" id="UP001321475"/>
    </source>
</evidence>
<evidence type="ECO:0000256" key="2">
    <source>
        <dbReference type="SAM" id="MobiDB-lite"/>
    </source>
</evidence>
<dbReference type="Gene3D" id="3.50.50.60">
    <property type="entry name" value="FAD/NAD(P)-binding domain"/>
    <property type="match status" value="1"/>
</dbReference>
<feature type="domain" description="FAD dependent oxidoreductase" evidence="3">
    <location>
        <begin position="2"/>
        <end position="169"/>
    </location>
</feature>
<dbReference type="SUPFAM" id="SSF54373">
    <property type="entry name" value="FAD-linked reductases, C-terminal domain"/>
    <property type="match status" value="1"/>
</dbReference>
<protein>
    <recommendedName>
        <fullName evidence="3">FAD dependent oxidoreductase domain-containing protein</fullName>
    </recommendedName>
</protein>
<organism evidence="4 5">
    <name type="scientific">Paraoerskovia sediminicola</name>
    <dbReference type="NCBI Taxonomy" id="1138587"/>
    <lineage>
        <taxon>Bacteria</taxon>
        <taxon>Bacillati</taxon>
        <taxon>Actinomycetota</taxon>
        <taxon>Actinomycetes</taxon>
        <taxon>Micrococcales</taxon>
        <taxon>Cellulomonadaceae</taxon>
        <taxon>Paraoerskovia</taxon>
    </lineage>
</organism>
<feature type="region of interest" description="Disordered" evidence="2">
    <location>
        <begin position="57"/>
        <end position="80"/>
    </location>
</feature>
<feature type="compositionally biased region" description="Low complexity" evidence="2">
    <location>
        <begin position="199"/>
        <end position="209"/>
    </location>
</feature>
<feature type="compositionally biased region" description="Low complexity" evidence="2">
    <location>
        <begin position="65"/>
        <end position="78"/>
    </location>
</feature>
<dbReference type="Pfam" id="PF01266">
    <property type="entry name" value="DAO"/>
    <property type="match status" value="1"/>
</dbReference>
<name>A0ABM8FZ68_9CELL</name>
<evidence type="ECO:0000313" key="4">
    <source>
        <dbReference type="EMBL" id="BDZ41107.1"/>
    </source>
</evidence>
<reference evidence="5" key="1">
    <citation type="journal article" date="2019" name="Int. J. Syst. Evol. Microbiol.">
        <title>The Global Catalogue of Microorganisms (GCM) 10K type strain sequencing project: providing services to taxonomists for standard genome sequencing and annotation.</title>
        <authorList>
            <consortium name="The Broad Institute Genomics Platform"/>
            <consortium name="The Broad Institute Genome Sequencing Center for Infectious Disease"/>
            <person name="Wu L."/>
            <person name="Ma J."/>
        </authorList>
    </citation>
    <scope>NUCLEOTIDE SEQUENCE [LARGE SCALE GENOMIC DNA]</scope>
    <source>
        <strain evidence="5">NBRC 108565</strain>
    </source>
</reference>
<proteinExistence type="predicted"/>
<dbReference type="SUPFAM" id="SSF51971">
    <property type="entry name" value="Nucleotide-binding domain"/>
    <property type="match status" value="1"/>
</dbReference>
<dbReference type="InterPro" id="IPR036188">
    <property type="entry name" value="FAD/NAD-bd_sf"/>
</dbReference>
<sequence length="216" mass="21851">MLAAGTGAPALLADLPVAAPVRPVKGVTLRLAAPSWFDLAHVVRGRVQGRPVYVVPRASGRGPEAGADTATDSATGGAPSEIVIGATSDEKPDDRRVEAGAVFALLRDARAVVPAVDELELVEATPRARPATPDNLPIVGPSGVPGLSLATGHHRNGVLLAPLTGDAVVASLAGRPMAASVAAVDAGRFTPRADHRPTTDLTADPTTTAISTARAR</sequence>
<dbReference type="Gene3D" id="3.30.9.10">
    <property type="entry name" value="D-Amino Acid Oxidase, subunit A, domain 2"/>
    <property type="match status" value="1"/>
</dbReference>
<dbReference type="Proteomes" id="UP001321475">
    <property type="component" value="Chromosome"/>
</dbReference>
<dbReference type="PANTHER" id="PTHR13847">
    <property type="entry name" value="SARCOSINE DEHYDROGENASE-RELATED"/>
    <property type="match status" value="1"/>
</dbReference>
<dbReference type="InterPro" id="IPR006076">
    <property type="entry name" value="FAD-dep_OxRdtase"/>
</dbReference>
<accession>A0ABM8FZ68</accession>
<dbReference type="EMBL" id="AP027729">
    <property type="protein sequence ID" value="BDZ41107.1"/>
    <property type="molecule type" value="Genomic_DNA"/>
</dbReference>
<evidence type="ECO:0000259" key="3">
    <source>
        <dbReference type="Pfam" id="PF01266"/>
    </source>
</evidence>
<feature type="region of interest" description="Disordered" evidence="2">
    <location>
        <begin position="190"/>
        <end position="216"/>
    </location>
</feature>
<evidence type="ECO:0000256" key="1">
    <source>
        <dbReference type="ARBA" id="ARBA00023002"/>
    </source>
</evidence>
<keyword evidence="5" id="KW-1185">Reference proteome</keyword>
<dbReference type="PANTHER" id="PTHR13847:SF289">
    <property type="entry name" value="GLYCINE OXIDASE"/>
    <property type="match status" value="1"/>
</dbReference>
<gene>
    <name evidence="4" type="ORF">GCM10025865_04060</name>
</gene>